<feature type="compositionally biased region" description="Acidic residues" evidence="1">
    <location>
        <begin position="498"/>
        <end position="543"/>
    </location>
</feature>
<dbReference type="InterPro" id="IPR025592">
    <property type="entry name" value="DUF4347"/>
</dbReference>
<proteinExistence type="predicted"/>
<feature type="domain" description="DUF4347" evidence="3">
    <location>
        <begin position="4"/>
        <end position="168"/>
    </location>
</feature>
<dbReference type="Proteomes" id="UP000076925">
    <property type="component" value="Unassembled WGS sequence"/>
</dbReference>
<keyword evidence="5" id="KW-1185">Reference proteome</keyword>
<accession>A0A139XHI1</accession>
<dbReference type="RefSeq" id="WP_017741467.1">
    <property type="nucleotide sequence ID" value="NZ_KQ976354.1"/>
</dbReference>
<name>A0A139XHI1_9CYAN</name>
<dbReference type="Pfam" id="PF13448">
    <property type="entry name" value="DUF4114"/>
    <property type="match status" value="1"/>
</dbReference>
<dbReference type="Pfam" id="PF08309">
    <property type="entry name" value="LVIVD"/>
    <property type="match status" value="6"/>
</dbReference>
<dbReference type="Gene3D" id="2.130.10.10">
    <property type="entry name" value="YVTN repeat-like/Quinoprotein amine dehydrogenase"/>
    <property type="match status" value="1"/>
</dbReference>
<evidence type="ECO:0000259" key="3">
    <source>
        <dbReference type="Pfam" id="PF14252"/>
    </source>
</evidence>
<dbReference type="AlphaFoldDB" id="A0A139XHI1"/>
<dbReference type="InterPro" id="IPR025193">
    <property type="entry name" value="DUF4114"/>
</dbReference>
<evidence type="ECO:0000256" key="1">
    <source>
        <dbReference type="SAM" id="MobiDB-lite"/>
    </source>
</evidence>
<sequence length="1145" mass="120869">MKNLLFIDSAVDNYEILLKGLVPDITAIILDPNRDGVEQISQVLSQNTLIESVHIVSHGSPGTLYLGNSELNLHTLKNYSKQLQNWFSPSSHCPSLLLYGCNVAAGDVGEEFITKLHQLTRASIAATARPTGNAALGGNWNLKVNVGSLVNSPLAFTAEAMAAYPAVLAFFSLGSYSSTTTSMTAKVTVEGSYAYTVDSELGLQILDVADPKKPTFKGKYKFSDDSEVKGVAIKEKYAFVASYTSGLQVVDLTDPTNPVTKLNDSTSCNTAEDIAIKDNYVYVAGGISGLQIFDISDPTKLTVKGKYKHATGSIRNVTVKGNYAYVLSESSLISTLQIVDITNPDSPVLKGSYNTSSTAFEVKVEGNYAYIAGGYSGMQIIDVSDATKPTLKGSFDTSYNVFGVSIVGNLAYIADGNMGVQVLDVTDPVTPKSVGTYQTTGMAKGVFVVNNQAYIAGGSTGLEIVLNNTPPTATDTTISVDEDTVYAFAMDDFGFTDSDSDDDDDDDDGGESDDDDNDDDGGESDDDDNDDDGGEGDNNDDGDGGSSLKEVQITELPLVGQFFKDADDDGIQDDGEAIKIDQKIALADISKLKFKSIAEASGTNYASFKFKVSDGLEYSAVAYKATVDIKPVNDAPVLSDTDVTLSAVIKGVGAPTGAVGTLISSLVKLGGNVKDVDTDALTGIAITKVDTTKGSWFYSIDNGTKWTSLSSVSDSNALLLAANTNTRLYFQANAETTGKISDLVTFRAWDQTSGTNGGNIDITSSTNATAFSSMTDTAGITVKDAMDGTDSGSTGGSINVKLSLKIASNNLFLLGDASEGGKLKLHIKLDGHKSKLVNELGVCVVDDDKGTIDGIAPDAEGYAQAALSRAQVIFSSIANAPKGFSSDITRLLEFKAGAKLKFFMIKDGTLDGVMSGKISFKNVLFADAKTQKTTDLGNGEFALDWDELLEGGGADFQKLKVKIKASNEEMPMGTGLQGTSGGEVIDLREAKTEVKAEFTVHREAAFKNFVCFYQMADAKGGIDINGDGKADLMPGDEGYIKAAMNARVSGINLSVENQGSGTFSGVFQKGSIFAPMIIANGTAEMLLDSETNNDPAVYLPFLGANPSKADHIRLLGSNCFGFEDLPGGGDNDFNDIVVKVNLKTA</sequence>
<gene>
    <name evidence="4" type="ORF">WA1_03150</name>
</gene>
<dbReference type="STRING" id="128403.WA1_03150"/>
<protein>
    <recommendedName>
        <fullName evidence="6">DUF4347 domain-containing protein</fullName>
    </recommendedName>
</protein>
<organism evidence="4 5">
    <name type="scientific">Scytonema hofmannii PCC 7110</name>
    <dbReference type="NCBI Taxonomy" id="128403"/>
    <lineage>
        <taxon>Bacteria</taxon>
        <taxon>Bacillati</taxon>
        <taxon>Cyanobacteriota</taxon>
        <taxon>Cyanophyceae</taxon>
        <taxon>Nostocales</taxon>
        <taxon>Scytonemataceae</taxon>
        <taxon>Scytonema</taxon>
    </lineage>
</organism>
<dbReference type="InterPro" id="IPR013211">
    <property type="entry name" value="LVIVD"/>
</dbReference>
<evidence type="ECO:0000313" key="4">
    <source>
        <dbReference type="EMBL" id="KYC44148.1"/>
    </source>
</evidence>
<dbReference type="InterPro" id="IPR015943">
    <property type="entry name" value="WD40/YVTN_repeat-like_dom_sf"/>
</dbReference>
<dbReference type="InterPro" id="IPR011048">
    <property type="entry name" value="Haem_d1_sf"/>
</dbReference>
<dbReference type="Pfam" id="PF14252">
    <property type="entry name" value="DUF4347"/>
    <property type="match status" value="1"/>
</dbReference>
<evidence type="ECO:0000313" key="5">
    <source>
        <dbReference type="Proteomes" id="UP000076925"/>
    </source>
</evidence>
<evidence type="ECO:0008006" key="6">
    <source>
        <dbReference type="Google" id="ProtNLM"/>
    </source>
</evidence>
<dbReference type="SUPFAM" id="SSF51004">
    <property type="entry name" value="C-terminal (heme d1) domain of cytochrome cd1-nitrite reductase"/>
    <property type="match status" value="1"/>
</dbReference>
<comment type="caution">
    <text evidence="4">The sequence shown here is derived from an EMBL/GenBank/DDBJ whole genome shotgun (WGS) entry which is preliminary data.</text>
</comment>
<dbReference type="EMBL" id="ANNX02000012">
    <property type="protein sequence ID" value="KYC44148.1"/>
    <property type="molecule type" value="Genomic_DNA"/>
</dbReference>
<dbReference type="OrthoDB" id="517984at2"/>
<feature type="domain" description="DUF4114" evidence="2">
    <location>
        <begin position="1067"/>
        <end position="1142"/>
    </location>
</feature>
<feature type="region of interest" description="Disordered" evidence="1">
    <location>
        <begin position="493"/>
        <end position="548"/>
    </location>
</feature>
<evidence type="ECO:0000259" key="2">
    <source>
        <dbReference type="Pfam" id="PF13448"/>
    </source>
</evidence>
<reference evidence="4 5" key="1">
    <citation type="journal article" date="2013" name="Genome Biol. Evol.">
        <title>Genomes of Stigonematalean cyanobacteria (subsection V) and the evolution of oxygenic photosynthesis from prokaryotes to plastids.</title>
        <authorList>
            <person name="Dagan T."/>
            <person name="Roettger M."/>
            <person name="Stucken K."/>
            <person name="Landan G."/>
            <person name="Koch R."/>
            <person name="Major P."/>
            <person name="Gould S.B."/>
            <person name="Goremykin V.V."/>
            <person name="Rippka R."/>
            <person name="Tandeau de Marsac N."/>
            <person name="Gugger M."/>
            <person name="Lockhart P.J."/>
            <person name="Allen J.F."/>
            <person name="Brune I."/>
            <person name="Maus I."/>
            <person name="Puhler A."/>
            <person name="Martin W.F."/>
        </authorList>
    </citation>
    <scope>NUCLEOTIDE SEQUENCE [LARGE SCALE GENOMIC DNA]</scope>
    <source>
        <strain evidence="4 5">PCC 7110</strain>
    </source>
</reference>